<dbReference type="InterPro" id="IPR030700">
    <property type="entry name" value="N-end_Aminoacyl_Trfase"/>
</dbReference>
<dbReference type="PANTHER" id="PTHR21367:SF1">
    <property type="entry name" value="ARGINYL-TRNA--PROTEIN TRANSFERASE 1"/>
    <property type="match status" value="1"/>
</dbReference>
<comment type="subcellular location">
    <subcellularLocation>
        <location evidence="4">Cytoplasm</location>
    </subcellularLocation>
</comment>
<comment type="catalytic activity">
    <reaction evidence="4">
        <text>N-terminal L-aspartyl-[protein] + L-leucyl-tRNA(Leu) = N-terminal L-leucyl-L-aspartyl-[protein] + tRNA(Leu) + H(+)</text>
        <dbReference type="Rhea" id="RHEA:50420"/>
        <dbReference type="Rhea" id="RHEA-COMP:9613"/>
        <dbReference type="Rhea" id="RHEA-COMP:9622"/>
        <dbReference type="Rhea" id="RHEA-COMP:12669"/>
        <dbReference type="Rhea" id="RHEA-COMP:12674"/>
        <dbReference type="ChEBI" id="CHEBI:15378"/>
        <dbReference type="ChEBI" id="CHEBI:64720"/>
        <dbReference type="ChEBI" id="CHEBI:78442"/>
        <dbReference type="ChEBI" id="CHEBI:78494"/>
        <dbReference type="ChEBI" id="CHEBI:133042"/>
        <dbReference type="EC" id="2.3.2.29"/>
    </reaction>
</comment>
<protein>
    <recommendedName>
        <fullName evidence="4">Aspartate/glutamate leucyltransferase</fullName>
        <ecNumber evidence="4">2.3.2.29</ecNumber>
    </recommendedName>
</protein>
<dbReference type="Pfam" id="PF04377">
    <property type="entry name" value="ATE_C"/>
    <property type="match status" value="1"/>
</dbReference>
<dbReference type="Pfam" id="PF04376">
    <property type="entry name" value="ATE_N"/>
    <property type="match status" value="1"/>
</dbReference>
<dbReference type="NCBIfam" id="NF002341">
    <property type="entry name" value="PRK01305.1-1"/>
    <property type="match status" value="1"/>
</dbReference>
<dbReference type="InterPro" id="IPR017138">
    <property type="entry name" value="Asp_Glu_LeuTrfase"/>
</dbReference>
<dbReference type="InterPro" id="IPR007471">
    <property type="entry name" value="N-end_Aminoacyl_Trfase_N"/>
</dbReference>
<dbReference type="InterPro" id="IPR007472">
    <property type="entry name" value="N-end_Aminoacyl_Trfase_C"/>
</dbReference>
<dbReference type="PANTHER" id="PTHR21367">
    <property type="entry name" value="ARGININE-TRNA-PROTEIN TRANSFERASE 1"/>
    <property type="match status" value="1"/>
</dbReference>
<keyword evidence="1 4" id="KW-0963">Cytoplasm</keyword>
<feature type="domain" description="N-end aminoacyl transferase N-terminal" evidence="5">
    <location>
        <begin position="17"/>
        <end position="87"/>
    </location>
</feature>
<evidence type="ECO:0000259" key="6">
    <source>
        <dbReference type="Pfam" id="PF04377"/>
    </source>
</evidence>
<evidence type="ECO:0000256" key="4">
    <source>
        <dbReference type="HAMAP-Rule" id="MF_00689"/>
    </source>
</evidence>
<dbReference type="NCBIfam" id="NF002346">
    <property type="entry name" value="PRK01305.2-3"/>
    <property type="match status" value="1"/>
</dbReference>
<dbReference type="RefSeq" id="WP_249698997.1">
    <property type="nucleotide sequence ID" value="NZ_JAMFLX010000008.1"/>
</dbReference>
<dbReference type="EMBL" id="JAMFLX010000008">
    <property type="protein sequence ID" value="MCL6269893.1"/>
    <property type="molecule type" value="Genomic_DNA"/>
</dbReference>
<evidence type="ECO:0000256" key="1">
    <source>
        <dbReference type="ARBA" id="ARBA00022490"/>
    </source>
</evidence>
<evidence type="ECO:0000313" key="8">
    <source>
        <dbReference type="Proteomes" id="UP001203338"/>
    </source>
</evidence>
<accession>A0ABT0PHB5</accession>
<dbReference type="Proteomes" id="UP001203338">
    <property type="component" value="Unassembled WGS sequence"/>
</dbReference>
<organism evidence="7 8">
    <name type="scientific">Parendozoicomonas callyspongiae</name>
    <dbReference type="NCBI Taxonomy" id="2942213"/>
    <lineage>
        <taxon>Bacteria</taxon>
        <taxon>Pseudomonadati</taxon>
        <taxon>Pseudomonadota</taxon>
        <taxon>Gammaproteobacteria</taxon>
        <taxon>Oceanospirillales</taxon>
        <taxon>Endozoicomonadaceae</taxon>
        <taxon>Parendozoicomonas</taxon>
    </lineage>
</organism>
<evidence type="ECO:0000256" key="2">
    <source>
        <dbReference type="ARBA" id="ARBA00022679"/>
    </source>
</evidence>
<dbReference type="EC" id="2.3.2.29" evidence="4"/>
<name>A0ABT0PHB5_9GAMM</name>
<comment type="similarity">
    <text evidence="4">Belongs to the R-transferase family. Bpt subfamily.</text>
</comment>
<reference evidence="7 8" key="1">
    <citation type="submission" date="2022-05" db="EMBL/GenBank/DDBJ databases">
        <authorList>
            <person name="Park J.-S."/>
        </authorList>
    </citation>
    <scope>NUCLEOTIDE SEQUENCE [LARGE SCALE GENOMIC DNA]</scope>
    <source>
        <strain evidence="7 8">2012CJ34-2</strain>
    </source>
</reference>
<dbReference type="PIRSF" id="PIRSF037208">
    <property type="entry name" value="ATE_pro_prd"/>
    <property type="match status" value="1"/>
</dbReference>
<evidence type="ECO:0000259" key="5">
    <source>
        <dbReference type="Pfam" id="PF04376"/>
    </source>
</evidence>
<evidence type="ECO:0000256" key="3">
    <source>
        <dbReference type="ARBA" id="ARBA00023315"/>
    </source>
</evidence>
<comment type="function">
    <text evidence="4">Functions in the N-end rule pathway of protein degradation where it conjugates Leu from its aminoacyl-tRNA to the N-termini of proteins containing an N-terminal aspartate or glutamate.</text>
</comment>
<proteinExistence type="inferred from homology"/>
<keyword evidence="8" id="KW-1185">Reference proteome</keyword>
<sequence length="240" mass="27581">MDGQQSQRINIYQTGEHPCSYLPGRIAVTQFIDPNLLLPMEAVEHLAELGFRRSGDHIYTPSCPGCSSCVSVRVKVKDFKPNRTQRKVLNRNQDLRIEVARPELSLEVYRLYRQYINHRHSDGDMYPPSARQLKEFLCIDTGYSSFWKFYDGKKLLGIAVTDHFSKGLASVYSFFCPYSGKRSLGVYFVLRQILAAREAGLDYLYLGYLIEGCRKMSYKSNFGPLEHLDHDTGTWKVNSN</sequence>
<dbReference type="InterPro" id="IPR016181">
    <property type="entry name" value="Acyl_CoA_acyltransferase"/>
</dbReference>
<comment type="caution">
    <text evidence="7">The sequence shown here is derived from an EMBL/GenBank/DDBJ whole genome shotgun (WGS) entry which is preliminary data.</text>
</comment>
<dbReference type="SUPFAM" id="SSF55729">
    <property type="entry name" value="Acyl-CoA N-acyltransferases (Nat)"/>
    <property type="match status" value="1"/>
</dbReference>
<dbReference type="GO" id="GO:0004057">
    <property type="term" value="F:arginyl-tRNA--protein transferase activity"/>
    <property type="evidence" value="ECO:0007669"/>
    <property type="project" value="UniProtKB-EC"/>
</dbReference>
<feature type="domain" description="N-end rule aminoacyl transferase C-terminal" evidence="6">
    <location>
        <begin position="107"/>
        <end position="229"/>
    </location>
</feature>
<evidence type="ECO:0000313" key="7">
    <source>
        <dbReference type="EMBL" id="MCL6269893.1"/>
    </source>
</evidence>
<keyword evidence="2 4" id="KW-0808">Transferase</keyword>
<gene>
    <name evidence="4" type="primary">bpt</name>
    <name evidence="7" type="ORF">M3P05_08080</name>
</gene>
<dbReference type="HAMAP" id="MF_00689">
    <property type="entry name" value="Bpt"/>
    <property type="match status" value="1"/>
</dbReference>
<keyword evidence="3 4" id="KW-0012">Acyltransferase</keyword>
<dbReference type="NCBIfam" id="NF002342">
    <property type="entry name" value="PRK01305.1-3"/>
    <property type="match status" value="1"/>
</dbReference>
<comment type="catalytic activity">
    <reaction evidence="4">
        <text>N-terminal L-glutamyl-[protein] + L-leucyl-tRNA(Leu) = N-terminal L-leucyl-L-glutamyl-[protein] + tRNA(Leu) + H(+)</text>
        <dbReference type="Rhea" id="RHEA:50412"/>
        <dbReference type="Rhea" id="RHEA-COMP:9613"/>
        <dbReference type="Rhea" id="RHEA-COMP:9622"/>
        <dbReference type="Rhea" id="RHEA-COMP:12664"/>
        <dbReference type="Rhea" id="RHEA-COMP:12668"/>
        <dbReference type="ChEBI" id="CHEBI:15378"/>
        <dbReference type="ChEBI" id="CHEBI:64721"/>
        <dbReference type="ChEBI" id="CHEBI:78442"/>
        <dbReference type="ChEBI" id="CHEBI:78494"/>
        <dbReference type="ChEBI" id="CHEBI:133041"/>
        <dbReference type="EC" id="2.3.2.29"/>
    </reaction>
</comment>